<comment type="caution">
    <text evidence="1">The sequence shown here is derived from an EMBL/GenBank/DDBJ whole genome shotgun (WGS) entry which is preliminary data.</text>
</comment>
<dbReference type="Proteomes" id="UP000886998">
    <property type="component" value="Unassembled WGS sequence"/>
</dbReference>
<proteinExistence type="predicted"/>
<evidence type="ECO:0000313" key="1">
    <source>
        <dbReference type="EMBL" id="GFS33139.1"/>
    </source>
</evidence>
<protein>
    <recommendedName>
        <fullName evidence="3">MATH domain-containing protein</fullName>
    </recommendedName>
</protein>
<keyword evidence="2" id="KW-1185">Reference proteome</keyword>
<sequence>MAASNKLPATNYDKRPAFTFIWAIENWPVYFFPTFVESPIFHVEKLQDTKWCLKIRSGEEKRLFYSIHRDILTNEDPVDAVFEISFLGSDGSAVVSKTRRKYFSTYETYEEFMLREDAFRLDRARLIENDTLTISCRLWSAEGRYLLSIPPRRCFANTRLAIERRTIFWCVRDFSQIPIEIFGTQQVLITILEENLPGCLYFDLSILDVEGKKNFCSKDIRYVSRDKYIRVLSIIVKDELMKGKGTMLFNDNLCLRCEFEIENLPALRSARVIFV</sequence>
<organism evidence="1 2">
    <name type="scientific">Trichonephila inaurata madagascariensis</name>
    <dbReference type="NCBI Taxonomy" id="2747483"/>
    <lineage>
        <taxon>Eukaryota</taxon>
        <taxon>Metazoa</taxon>
        <taxon>Ecdysozoa</taxon>
        <taxon>Arthropoda</taxon>
        <taxon>Chelicerata</taxon>
        <taxon>Arachnida</taxon>
        <taxon>Araneae</taxon>
        <taxon>Araneomorphae</taxon>
        <taxon>Entelegynae</taxon>
        <taxon>Araneoidea</taxon>
        <taxon>Nephilidae</taxon>
        <taxon>Trichonephila</taxon>
        <taxon>Trichonephila inaurata</taxon>
    </lineage>
</organism>
<dbReference type="AlphaFoldDB" id="A0A8X6JS41"/>
<accession>A0A8X6JS41</accession>
<dbReference type="EMBL" id="BMAV01024432">
    <property type="protein sequence ID" value="GFS33139.1"/>
    <property type="molecule type" value="Genomic_DNA"/>
</dbReference>
<gene>
    <name evidence="1" type="primary">NCL1_56997</name>
    <name evidence="1" type="ORF">TNIN_186021</name>
</gene>
<dbReference type="InterPro" id="IPR008974">
    <property type="entry name" value="TRAF-like"/>
</dbReference>
<evidence type="ECO:0008006" key="3">
    <source>
        <dbReference type="Google" id="ProtNLM"/>
    </source>
</evidence>
<dbReference type="SUPFAM" id="SSF49599">
    <property type="entry name" value="TRAF domain-like"/>
    <property type="match status" value="1"/>
</dbReference>
<dbReference type="Gene3D" id="2.60.210.10">
    <property type="entry name" value="Apoptosis, Tumor Necrosis Factor Receptor Associated Protein 2, Chain A"/>
    <property type="match status" value="1"/>
</dbReference>
<reference evidence="1" key="1">
    <citation type="submission" date="2020-08" db="EMBL/GenBank/DDBJ databases">
        <title>Multicomponent nature underlies the extraordinary mechanical properties of spider dragline silk.</title>
        <authorList>
            <person name="Kono N."/>
            <person name="Nakamura H."/>
            <person name="Mori M."/>
            <person name="Yoshida Y."/>
            <person name="Ohtoshi R."/>
            <person name="Malay A.D."/>
            <person name="Moran D.A.P."/>
            <person name="Tomita M."/>
            <person name="Numata K."/>
            <person name="Arakawa K."/>
        </authorList>
    </citation>
    <scope>NUCLEOTIDE SEQUENCE</scope>
</reference>
<name>A0A8X6JS41_9ARAC</name>
<evidence type="ECO:0000313" key="2">
    <source>
        <dbReference type="Proteomes" id="UP000886998"/>
    </source>
</evidence>